<feature type="region of interest" description="Disordered" evidence="1">
    <location>
        <begin position="17"/>
        <end position="48"/>
    </location>
</feature>
<organism evidence="2 3">
    <name type="scientific">Pleuronectes platessa</name>
    <name type="common">European plaice</name>
    <dbReference type="NCBI Taxonomy" id="8262"/>
    <lineage>
        <taxon>Eukaryota</taxon>
        <taxon>Metazoa</taxon>
        <taxon>Chordata</taxon>
        <taxon>Craniata</taxon>
        <taxon>Vertebrata</taxon>
        <taxon>Euteleostomi</taxon>
        <taxon>Actinopterygii</taxon>
        <taxon>Neopterygii</taxon>
        <taxon>Teleostei</taxon>
        <taxon>Neoteleostei</taxon>
        <taxon>Acanthomorphata</taxon>
        <taxon>Carangaria</taxon>
        <taxon>Pleuronectiformes</taxon>
        <taxon>Pleuronectoidei</taxon>
        <taxon>Pleuronectidae</taxon>
        <taxon>Pleuronectes</taxon>
    </lineage>
</organism>
<reference evidence="2" key="1">
    <citation type="submission" date="2020-03" db="EMBL/GenBank/DDBJ databases">
        <authorList>
            <person name="Weist P."/>
        </authorList>
    </citation>
    <scope>NUCLEOTIDE SEQUENCE</scope>
</reference>
<gene>
    <name evidence="2" type="ORF">PLEPLA_LOCUS40698</name>
</gene>
<protein>
    <submittedName>
        <fullName evidence="2">Uncharacterized protein</fullName>
    </submittedName>
</protein>
<sequence length="189" mass="20944">MWTKASSCCKCQEFTLPPRLSQPQTDRRMEGGSEGGREEAAEKKRSSQINLLSSRGTLFKVDSGWTTLGGDTGVPWGEVRPGPGGQIIQEKKASLTWVCGQYVGVTSLPAEGTFPVLLTGSDQPFPQFQTLLVFHTCSRRLEFSTQWKPMKRLRPLSRSSSQCLTTEQLKMDVSANPDWDSDTRPNTSL</sequence>
<accession>A0A9N7VPI7</accession>
<evidence type="ECO:0000256" key="1">
    <source>
        <dbReference type="SAM" id="MobiDB-lite"/>
    </source>
</evidence>
<evidence type="ECO:0000313" key="2">
    <source>
        <dbReference type="EMBL" id="CAB1452948.1"/>
    </source>
</evidence>
<dbReference type="EMBL" id="CADEAL010004149">
    <property type="protein sequence ID" value="CAB1452948.1"/>
    <property type="molecule type" value="Genomic_DNA"/>
</dbReference>
<name>A0A9N7VPI7_PLEPL</name>
<proteinExistence type="predicted"/>
<keyword evidence="3" id="KW-1185">Reference proteome</keyword>
<feature type="compositionally biased region" description="Basic and acidic residues" evidence="1">
    <location>
        <begin position="25"/>
        <end position="45"/>
    </location>
</feature>
<comment type="caution">
    <text evidence="2">The sequence shown here is derived from an EMBL/GenBank/DDBJ whole genome shotgun (WGS) entry which is preliminary data.</text>
</comment>
<dbReference type="AlphaFoldDB" id="A0A9N7VPI7"/>
<dbReference type="Proteomes" id="UP001153269">
    <property type="component" value="Unassembled WGS sequence"/>
</dbReference>
<evidence type="ECO:0000313" key="3">
    <source>
        <dbReference type="Proteomes" id="UP001153269"/>
    </source>
</evidence>